<organism evidence="1">
    <name type="scientific">Streptomyces sp. SID12501</name>
    <dbReference type="NCBI Taxonomy" id="2706042"/>
    <lineage>
        <taxon>Bacteria</taxon>
        <taxon>Bacillati</taxon>
        <taxon>Actinomycetota</taxon>
        <taxon>Actinomycetes</taxon>
        <taxon>Kitasatosporales</taxon>
        <taxon>Streptomycetaceae</taxon>
        <taxon>Streptomyces</taxon>
    </lineage>
</organism>
<protein>
    <submittedName>
        <fullName evidence="1">Uncharacterized protein</fullName>
    </submittedName>
</protein>
<name>A0A6B3BP32_9ACTN</name>
<dbReference type="AlphaFoldDB" id="A0A6B3BP32"/>
<accession>A0A6B3BP32</accession>
<dbReference type="EMBL" id="JAAGLU010000007">
    <property type="protein sequence ID" value="NEC86107.1"/>
    <property type="molecule type" value="Genomic_DNA"/>
</dbReference>
<comment type="caution">
    <text evidence="1">The sequence shown here is derived from an EMBL/GenBank/DDBJ whole genome shotgun (WGS) entry which is preliminary data.</text>
</comment>
<dbReference type="RefSeq" id="WP_164313573.1">
    <property type="nucleotide sequence ID" value="NZ_JAAGLU010000007.1"/>
</dbReference>
<sequence>MTIDPGEPAGSLAGDRTPWKLPPHIWHESARRAWLEAAELAFSEGFEEGFQASLAQRVILRLFYWRGIEVPELVRQRVRACTDLCQLRVWRDRAYEVNDPKDLFADGRTDRT</sequence>
<reference evidence="1" key="1">
    <citation type="submission" date="2020-01" db="EMBL/GenBank/DDBJ databases">
        <title>Insect and environment-associated Actinomycetes.</title>
        <authorList>
            <person name="Currrie C."/>
            <person name="Chevrette M."/>
            <person name="Carlson C."/>
            <person name="Stubbendieck R."/>
            <person name="Wendt-Pienkowski E."/>
        </authorList>
    </citation>
    <scope>NUCLEOTIDE SEQUENCE</scope>
    <source>
        <strain evidence="1">SID12501</strain>
    </source>
</reference>
<evidence type="ECO:0000313" key="1">
    <source>
        <dbReference type="EMBL" id="NEC86107.1"/>
    </source>
</evidence>
<proteinExistence type="predicted"/>
<gene>
    <name evidence="1" type="ORF">G3I71_09800</name>
</gene>